<accession>A0A2M7G1S2</accession>
<sequence>MKAEIHCLYWDNTDPRMVEAHQRVMRQFEIPVNYFSENLPHGFWMNEILRLSEADVIGFLDIDCVPLHKGIIFQLMNFAHQYQSFVGPAQVSNHLAQVPHVFAAPSCLFLSKKAYEQLGRPSLIENERADVAEELSFQAEAQGLRYRAMYPTRFEHAPENELWALGNYGIYGIGTLYDDQLYHLFQARFSQHLALFLTRCEQILEGRFDFSQMINARSFKYPEVMNK</sequence>
<evidence type="ECO:0008006" key="3">
    <source>
        <dbReference type="Google" id="ProtNLM"/>
    </source>
</evidence>
<name>A0A2M7G1S2_9BACT</name>
<dbReference type="InterPro" id="IPR029044">
    <property type="entry name" value="Nucleotide-diphossugar_trans"/>
</dbReference>
<proteinExistence type="predicted"/>
<evidence type="ECO:0000313" key="2">
    <source>
        <dbReference type="Proteomes" id="UP000231019"/>
    </source>
</evidence>
<dbReference type="AlphaFoldDB" id="A0A2M7G1S2"/>
<protein>
    <recommendedName>
        <fullName evidence="3">Glycosyltransferase</fullName>
    </recommendedName>
</protein>
<dbReference type="SUPFAM" id="SSF53448">
    <property type="entry name" value="Nucleotide-diphospho-sugar transferases"/>
    <property type="match status" value="1"/>
</dbReference>
<dbReference type="Proteomes" id="UP000231019">
    <property type="component" value="Unassembled WGS sequence"/>
</dbReference>
<comment type="caution">
    <text evidence="1">The sequence shown here is derived from an EMBL/GenBank/DDBJ whole genome shotgun (WGS) entry which is preliminary data.</text>
</comment>
<gene>
    <name evidence="1" type="ORF">COW36_16665</name>
</gene>
<reference evidence="1 2" key="1">
    <citation type="submission" date="2017-09" db="EMBL/GenBank/DDBJ databases">
        <title>Depth-based differentiation of microbial function through sediment-hosted aquifers and enrichment of novel symbionts in the deep terrestrial subsurface.</title>
        <authorList>
            <person name="Probst A.J."/>
            <person name="Ladd B."/>
            <person name="Jarett J.K."/>
            <person name="Geller-Mcgrath D.E."/>
            <person name="Sieber C.M."/>
            <person name="Emerson J.B."/>
            <person name="Anantharaman K."/>
            <person name="Thomas B.C."/>
            <person name="Malmstrom R."/>
            <person name="Stieglmeier M."/>
            <person name="Klingl A."/>
            <person name="Woyke T."/>
            <person name="Ryan C.M."/>
            <person name="Banfield J.F."/>
        </authorList>
    </citation>
    <scope>NUCLEOTIDE SEQUENCE [LARGE SCALE GENOMIC DNA]</scope>
    <source>
        <strain evidence="1">CG17_big_fil_post_rev_8_21_14_2_50_48_46</strain>
    </source>
</reference>
<organism evidence="1 2">
    <name type="scientific">bacterium (Candidatus Blackallbacteria) CG17_big_fil_post_rev_8_21_14_2_50_48_46</name>
    <dbReference type="NCBI Taxonomy" id="2014261"/>
    <lineage>
        <taxon>Bacteria</taxon>
        <taxon>Candidatus Blackallbacteria</taxon>
    </lineage>
</organism>
<evidence type="ECO:0000313" key="1">
    <source>
        <dbReference type="EMBL" id="PIW15581.1"/>
    </source>
</evidence>
<dbReference type="EMBL" id="PFFQ01000050">
    <property type="protein sequence ID" value="PIW15581.1"/>
    <property type="molecule type" value="Genomic_DNA"/>
</dbReference>